<keyword evidence="2" id="KW-0732">Signal</keyword>
<protein>
    <recommendedName>
        <fullName evidence="5">Type IV secretion system protein VirB2</fullName>
    </recommendedName>
</protein>
<dbReference type="Pfam" id="PF04956">
    <property type="entry name" value="TrbC"/>
    <property type="match status" value="1"/>
</dbReference>
<evidence type="ECO:0000313" key="3">
    <source>
        <dbReference type="EMBL" id="OAI08071.1"/>
    </source>
</evidence>
<evidence type="ECO:0000256" key="1">
    <source>
        <dbReference type="SAM" id="Phobius"/>
    </source>
</evidence>
<name>A0A177MQY5_METMH</name>
<feature type="signal peptide" evidence="2">
    <location>
        <begin position="1"/>
        <end position="27"/>
    </location>
</feature>
<dbReference type="OrthoDB" id="5919047at2"/>
<dbReference type="Proteomes" id="UP000078090">
    <property type="component" value="Unassembled WGS sequence"/>
</dbReference>
<keyword evidence="1" id="KW-0472">Membrane</keyword>
<keyword evidence="1" id="KW-0812">Transmembrane</keyword>
<proteinExistence type="predicted"/>
<feature type="chain" id="PRO_5008068341" description="Type IV secretion system protein VirB2" evidence="2">
    <location>
        <begin position="28"/>
        <end position="96"/>
    </location>
</feature>
<sequence>MTKKLDRVIVLGLFALLALMAVEPAFAAGGLDKVNTFVQNVLAVLQGIAIAVVTCAIMWAGYKFLFKHADIAEVGKILGGGLLVGGAAELAAYLLG</sequence>
<comment type="caution">
    <text evidence="3">The sequence shown here is derived from an EMBL/GenBank/DDBJ whole genome shotgun (WGS) entry which is preliminary data.</text>
</comment>
<feature type="transmembrane region" description="Helical" evidence="1">
    <location>
        <begin position="43"/>
        <end position="65"/>
    </location>
</feature>
<dbReference type="AlphaFoldDB" id="A0A177MQY5"/>
<accession>A0A177MQY5</accession>
<dbReference type="InterPro" id="IPR007039">
    <property type="entry name" value="TrbC/VirB2"/>
</dbReference>
<evidence type="ECO:0000256" key="2">
    <source>
        <dbReference type="SAM" id="SignalP"/>
    </source>
</evidence>
<keyword evidence="1" id="KW-1133">Transmembrane helix</keyword>
<reference evidence="3 4" key="1">
    <citation type="submission" date="2016-03" db="EMBL/GenBank/DDBJ databases">
        <authorList>
            <person name="Ploux O."/>
        </authorList>
    </citation>
    <scope>NUCLEOTIDE SEQUENCE [LARGE SCALE GENOMIC DNA]</scope>
    <source>
        <strain evidence="3 4">R-45363</strain>
    </source>
</reference>
<dbReference type="RefSeq" id="WP_064007256.1">
    <property type="nucleotide sequence ID" value="NZ_LUUG01000048.1"/>
</dbReference>
<gene>
    <name evidence="3" type="ORF">A1332_08380</name>
</gene>
<evidence type="ECO:0008006" key="5">
    <source>
        <dbReference type="Google" id="ProtNLM"/>
    </source>
</evidence>
<organism evidence="3 4">
    <name type="scientific">Methylomonas methanica</name>
    <dbReference type="NCBI Taxonomy" id="421"/>
    <lineage>
        <taxon>Bacteria</taxon>
        <taxon>Pseudomonadati</taxon>
        <taxon>Pseudomonadota</taxon>
        <taxon>Gammaproteobacteria</taxon>
        <taxon>Methylococcales</taxon>
        <taxon>Methylococcaceae</taxon>
        <taxon>Methylomonas</taxon>
    </lineage>
</organism>
<evidence type="ECO:0000313" key="4">
    <source>
        <dbReference type="Proteomes" id="UP000078090"/>
    </source>
</evidence>
<dbReference type="EMBL" id="LUUG01000048">
    <property type="protein sequence ID" value="OAI08071.1"/>
    <property type="molecule type" value="Genomic_DNA"/>
</dbReference>
<feature type="transmembrane region" description="Helical" evidence="1">
    <location>
        <begin position="77"/>
        <end position="95"/>
    </location>
</feature>